<evidence type="ECO:0000313" key="13">
    <source>
        <dbReference type="EMBL" id="ETS83159.1"/>
    </source>
</evidence>
<dbReference type="Gene3D" id="3.30.460.10">
    <property type="entry name" value="Beta Polymerase, domain 2"/>
    <property type="match status" value="1"/>
</dbReference>
<dbReference type="Pfam" id="PF03828">
    <property type="entry name" value="PAP_assoc"/>
    <property type="match status" value="1"/>
</dbReference>
<dbReference type="RefSeq" id="XP_007831807.1">
    <property type="nucleotide sequence ID" value="XM_007833616.1"/>
</dbReference>
<dbReference type="GO" id="GO:0046872">
    <property type="term" value="F:metal ion binding"/>
    <property type="evidence" value="ECO:0007669"/>
    <property type="project" value="UniProtKB-KW"/>
</dbReference>
<evidence type="ECO:0000256" key="6">
    <source>
        <dbReference type="ARBA" id="ARBA00022490"/>
    </source>
</evidence>
<dbReference type="SUPFAM" id="SSF81301">
    <property type="entry name" value="Nucleotidyltransferase"/>
    <property type="match status" value="1"/>
</dbReference>
<dbReference type="KEGG" id="pfy:PFICI_05035"/>
<dbReference type="SUPFAM" id="SSF81631">
    <property type="entry name" value="PAP/OAS1 substrate-binding domain"/>
    <property type="match status" value="1"/>
</dbReference>
<dbReference type="GO" id="GO:0050265">
    <property type="term" value="F:RNA uridylyltransferase activity"/>
    <property type="evidence" value="ECO:0007669"/>
    <property type="project" value="TreeGrafter"/>
</dbReference>
<feature type="domain" description="Poly(A) RNA polymerase mitochondrial-like central palm" evidence="12">
    <location>
        <begin position="231"/>
        <end position="341"/>
    </location>
</feature>
<dbReference type="OrthoDB" id="407432at2759"/>
<evidence type="ECO:0000259" key="12">
    <source>
        <dbReference type="Pfam" id="PF22600"/>
    </source>
</evidence>
<dbReference type="GO" id="GO:0010605">
    <property type="term" value="P:negative regulation of macromolecule metabolic process"/>
    <property type="evidence" value="ECO:0007669"/>
    <property type="project" value="UniProtKB-ARBA"/>
</dbReference>
<evidence type="ECO:0000256" key="3">
    <source>
        <dbReference type="ARBA" id="ARBA00004496"/>
    </source>
</evidence>
<dbReference type="Proteomes" id="UP000030651">
    <property type="component" value="Unassembled WGS sequence"/>
</dbReference>
<reference evidence="14" key="1">
    <citation type="journal article" date="2015" name="BMC Genomics">
        <title>Genomic and transcriptomic analysis of the endophytic fungus Pestalotiopsis fici reveals its lifestyle and high potential for synthesis of natural products.</title>
        <authorList>
            <person name="Wang X."/>
            <person name="Zhang X."/>
            <person name="Liu L."/>
            <person name="Xiang M."/>
            <person name="Wang W."/>
            <person name="Sun X."/>
            <person name="Che Y."/>
            <person name="Guo L."/>
            <person name="Liu G."/>
            <person name="Guo L."/>
            <person name="Wang C."/>
            <person name="Yin W.B."/>
            <person name="Stadler M."/>
            <person name="Zhang X."/>
            <person name="Liu X."/>
        </authorList>
    </citation>
    <scope>NUCLEOTIDE SEQUENCE [LARGE SCALE GENOMIC DNA]</scope>
    <source>
        <strain evidence="14">W106-1 / CGMCC3.15140</strain>
    </source>
</reference>
<dbReference type="InParanoid" id="W3XAU8"/>
<evidence type="ECO:0000256" key="5">
    <source>
        <dbReference type="ARBA" id="ARBA00012388"/>
    </source>
</evidence>
<proteinExistence type="inferred from homology"/>
<dbReference type="eggNOG" id="KOG2277">
    <property type="taxonomic scope" value="Eukaryota"/>
</dbReference>
<keyword evidence="7" id="KW-0808">Transferase</keyword>
<dbReference type="EC" id="2.7.7.19" evidence="5"/>
<comment type="cofactor">
    <cofactor evidence="2">
        <name>Mg(2+)</name>
        <dbReference type="ChEBI" id="CHEBI:18420"/>
    </cofactor>
</comment>
<feature type="compositionally biased region" description="Polar residues" evidence="10">
    <location>
        <begin position="60"/>
        <end position="71"/>
    </location>
</feature>
<organism evidence="13 14">
    <name type="scientific">Pestalotiopsis fici (strain W106-1 / CGMCC3.15140)</name>
    <dbReference type="NCBI Taxonomy" id="1229662"/>
    <lineage>
        <taxon>Eukaryota</taxon>
        <taxon>Fungi</taxon>
        <taxon>Dikarya</taxon>
        <taxon>Ascomycota</taxon>
        <taxon>Pezizomycotina</taxon>
        <taxon>Sordariomycetes</taxon>
        <taxon>Xylariomycetidae</taxon>
        <taxon>Amphisphaeriales</taxon>
        <taxon>Sporocadaceae</taxon>
        <taxon>Pestalotiopsis</taxon>
    </lineage>
</organism>
<keyword evidence="6" id="KW-0963">Cytoplasm</keyword>
<dbReference type="GO" id="GO:1990817">
    <property type="term" value="F:poly(A) RNA polymerase activity"/>
    <property type="evidence" value="ECO:0007669"/>
    <property type="project" value="UniProtKB-EC"/>
</dbReference>
<protein>
    <recommendedName>
        <fullName evidence="5">polynucleotide adenylyltransferase</fullName>
        <ecNumber evidence="5">2.7.7.19</ecNumber>
    </recommendedName>
</protein>
<dbReference type="InterPro" id="IPR002058">
    <property type="entry name" value="PAP_assoc"/>
</dbReference>
<dbReference type="Gene3D" id="1.10.1410.10">
    <property type="match status" value="1"/>
</dbReference>
<feature type="domain" description="PAP-associated" evidence="11">
    <location>
        <begin position="875"/>
        <end position="926"/>
    </location>
</feature>
<feature type="region of interest" description="Disordered" evidence="10">
    <location>
        <begin position="26"/>
        <end position="199"/>
    </location>
</feature>
<dbReference type="HOGENOM" id="CLU_008947_0_0_1"/>
<dbReference type="InterPro" id="IPR054708">
    <property type="entry name" value="MTPAP-like_central"/>
</dbReference>
<keyword evidence="8" id="KW-0479">Metal-binding</keyword>
<evidence type="ECO:0000256" key="10">
    <source>
        <dbReference type="SAM" id="MobiDB-lite"/>
    </source>
</evidence>
<feature type="region of interest" description="Disordered" evidence="10">
    <location>
        <begin position="934"/>
        <end position="986"/>
    </location>
</feature>
<feature type="compositionally biased region" description="Polar residues" evidence="10">
    <location>
        <begin position="102"/>
        <end position="113"/>
    </location>
</feature>
<evidence type="ECO:0000256" key="1">
    <source>
        <dbReference type="ARBA" id="ARBA00001936"/>
    </source>
</evidence>
<dbReference type="STRING" id="1229662.W3XAU8"/>
<feature type="compositionally biased region" description="Polar residues" evidence="10">
    <location>
        <begin position="128"/>
        <end position="167"/>
    </location>
</feature>
<dbReference type="PANTHER" id="PTHR12271">
    <property type="entry name" value="POLY A POLYMERASE CID PAP -RELATED"/>
    <property type="match status" value="1"/>
</dbReference>
<dbReference type="InterPro" id="IPR043519">
    <property type="entry name" value="NT_sf"/>
</dbReference>
<dbReference type="OMA" id="VELKCFG"/>
<evidence type="ECO:0000256" key="2">
    <source>
        <dbReference type="ARBA" id="ARBA00001946"/>
    </source>
</evidence>
<accession>W3XAU8</accession>
<feature type="compositionally biased region" description="Polar residues" evidence="10">
    <location>
        <begin position="378"/>
        <end position="391"/>
    </location>
</feature>
<feature type="compositionally biased region" description="Polar residues" evidence="10">
    <location>
        <begin position="26"/>
        <end position="51"/>
    </location>
</feature>
<evidence type="ECO:0000313" key="14">
    <source>
        <dbReference type="Proteomes" id="UP000030651"/>
    </source>
</evidence>
<comment type="similarity">
    <text evidence="4">Belongs to the DNA polymerase type-B-like family.</text>
</comment>
<evidence type="ECO:0000256" key="8">
    <source>
        <dbReference type="ARBA" id="ARBA00022723"/>
    </source>
</evidence>
<dbReference type="PANTHER" id="PTHR12271:SF40">
    <property type="entry name" value="POLY(A) RNA POLYMERASE GLD2"/>
    <property type="match status" value="1"/>
</dbReference>
<sequence>MATQHQSGAPLEDHLRNLILNNTEAVSSSNQVHPGSLNTMQESDGQTTPSAPNKGRKRPNQAQRRQMSSRMTIDIDPRATTSQSAKPYPNQPGFQRGRDSSFHQSRPSQNQAGFHNAQGHVPSGSRAAFQSNHHPQQNRSFNAAATSSTSPAHVQQNWRSQPQQQDGSHSRGVNVMQADSFGGRPPRNAHGTLYNPDGHRQYQVRPEELAAQSGLLEHLCMAVLHGAEIDHDEILEKDRFRGHVELICRAVVSDFEVNINQMPDFQPYSVRLACFGSLASGFATKAADMDLGLVSPNSKIPPDSPDSPIPRLIERALLDAGFGARLLTRTRVPIIKLCEKPGQQLHSALLEERRKWEQGLTDDDANAAEENTVDAPSDEQTFKQQSETIPQDTAIPATGVQAENDAVPKKDKDASRQHLLSSLKQSHNQTLLAYHNQAKKILRQLGGHDITHSNISVFTAKEFHLLDQVSSSFVEGLNDTALRNRLMLHPSFASKGDLSNWRTLHGVCNMAEGEKLVMLWENRVIHESDPRSEQSHARTVHWWSEFHRTRYFGLDPLTFNKEMFLVLEKLRKIPSVQLMQLQQEPYESAADYFGRASKVMAQLRIAPHSSSELTSPIIGYYVSGIDDQEIREKCEVFVRNTGTKDLKDVARRHGSLHLANDYARAVEKGGLYSEDDVPLIKEYIQFLRSDLVQTPAVDGHEYRLPVDDSLRQVYRRILELPSPGQLAPNQPKDRYHDRLEFPQSGIGVQCDINFSADLALQNSHLLRCYAATDPRVRPMVLFVKHWAKARDINTPYRGTLSSYGYVLMVIHYLVNVIQPFVCPNLQILAPEDPQLPPGELEGITTCKGRNVRFWRNENEIQRLSQEGVLNANRDSIGYLMRGFFEYYAQNNMMSTIQKRGFDWGRDVISLRTPGGLLSKQEKNWVQAKTVMQTQMGAPPTPTAPDTGVPLKPADASMARSAAEGGQNDEQKSLPDGQVRSDIAAKPQEVKEVRHRYLFAIEDPFEHDHNVARTVTHHGIVSIRDEFRRAWRIIRASGKTAVQEDLLENVKMHAQNVEKKQFTDLLSEIHGGTTTP</sequence>
<dbReference type="EMBL" id="KI912111">
    <property type="protein sequence ID" value="ETS83159.1"/>
    <property type="molecule type" value="Genomic_DNA"/>
</dbReference>
<evidence type="ECO:0000256" key="9">
    <source>
        <dbReference type="ARBA" id="ARBA00022842"/>
    </source>
</evidence>
<evidence type="ECO:0000256" key="4">
    <source>
        <dbReference type="ARBA" id="ARBA00008593"/>
    </source>
</evidence>
<feature type="region of interest" description="Disordered" evidence="10">
    <location>
        <begin position="371"/>
        <end position="392"/>
    </location>
</feature>
<dbReference type="GeneID" id="19270048"/>
<dbReference type="AlphaFoldDB" id="W3XAU8"/>
<comment type="cofactor">
    <cofactor evidence="1">
        <name>Mn(2+)</name>
        <dbReference type="ChEBI" id="CHEBI:29035"/>
    </cofactor>
</comment>
<dbReference type="Pfam" id="PF22600">
    <property type="entry name" value="MTPAP-like_central"/>
    <property type="match status" value="1"/>
</dbReference>
<gene>
    <name evidence="13" type="ORF">PFICI_05035</name>
</gene>
<keyword evidence="14" id="KW-1185">Reference proteome</keyword>
<dbReference type="GO" id="GO:0031123">
    <property type="term" value="P:RNA 3'-end processing"/>
    <property type="evidence" value="ECO:0007669"/>
    <property type="project" value="TreeGrafter"/>
</dbReference>
<evidence type="ECO:0000256" key="7">
    <source>
        <dbReference type="ARBA" id="ARBA00022679"/>
    </source>
</evidence>
<evidence type="ECO:0000259" key="11">
    <source>
        <dbReference type="Pfam" id="PF03828"/>
    </source>
</evidence>
<dbReference type="GO" id="GO:0005737">
    <property type="term" value="C:cytoplasm"/>
    <property type="evidence" value="ECO:0007669"/>
    <property type="project" value="UniProtKB-SubCell"/>
</dbReference>
<comment type="subcellular location">
    <subcellularLocation>
        <location evidence="3">Cytoplasm</location>
    </subcellularLocation>
</comment>
<name>W3XAU8_PESFW</name>
<keyword evidence="9" id="KW-0460">Magnesium</keyword>